<reference evidence="1 2" key="1">
    <citation type="journal article" date="2019" name="G3 (Bethesda)">
        <title>Sequencing of a Wild Apple (Malus baccata) Genome Unravels the Differences Between Cultivated and Wild Apple Species Regarding Disease Resistance and Cold Tolerance.</title>
        <authorList>
            <person name="Chen X."/>
        </authorList>
    </citation>
    <scope>NUCLEOTIDE SEQUENCE [LARGE SCALE GENOMIC DNA]</scope>
    <source>
        <strain evidence="2">cv. Shandingzi</strain>
        <tissue evidence="1">Leaves</tissue>
    </source>
</reference>
<name>A0A540KE95_MALBA</name>
<dbReference type="PANTHER" id="PTHR46890:SF48">
    <property type="entry name" value="RNA-DIRECTED DNA POLYMERASE"/>
    <property type="match status" value="1"/>
</dbReference>
<gene>
    <name evidence="1" type="ORF">C1H46_041914</name>
</gene>
<dbReference type="EMBL" id="VIEB01001390">
    <property type="protein sequence ID" value="TQD72558.1"/>
    <property type="molecule type" value="Genomic_DNA"/>
</dbReference>
<evidence type="ECO:0000313" key="1">
    <source>
        <dbReference type="EMBL" id="TQD72558.1"/>
    </source>
</evidence>
<organism evidence="1 2">
    <name type="scientific">Malus baccata</name>
    <name type="common">Siberian crab apple</name>
    <name type="synonym">Pyrus baccata</name>
    <dbReference type="NCBI Taxonomy" id="106549"/>
    <lineage>
        <taxon>Eukaryota</taxon>
        <taxon>Viridiplantae</taxon>
        <taxon>Streptophyta</taxon>
        <taxon>Embryophyta</taxon>
        <taxon>Tracheophyta</taxon>
        <taxon>Spermatophyta</taxon>
        <taxon>Magnoliopsida</taxon>
        <taxon>eudicotyledons</taxon>
        <taxon>Gunneridae</taxon>
        <taxon>Pentapetalae</taxon>
        <taxon>rosids</taxon>
        <taxon>fabids</taxon>
        <taxon>Rosales</taxon>
        <taxon>Rosaceae</taxon>
        <taxon>Amygdaloideae</taxon>
        <taxon>Maleae</taxon>
        <taxon>Malus</taxon>
    </lineage>
</organism>
<accession>A0A540KE95</accession>
<sequence length="152" mass="17622">MERIVLSYFDNLFQTSQVVDDEKIIGALDRLVTDEMATSLNEDFFETEIKATLFDMHPSKSLGLDGFLPLLFQKYWDIVRKDISLAIKSFLYSRKMLKKINFTHVALIPKQSNPTEMHHFHPIILCNVVYKIASKVLTNRMKALMPKLISLN</sequence>
<dbReference type="PANTHER" id="PTHR46890">
    <property type="entry name" value="NON-LTR RETROLELEMENT REVERSE TRANSCRIPTASE-LIKE PROTEIN-RELATED"/>
    <property type="match status" value="1"/>
</dbReference>
<dbReference type="AlphaFoldDB" id="A0A540KE95"/>
<dbReference type="Proteomes" id="UP000315295">
    <property type="component" value="Unassembled WGS sequence"/>
</dbReference>
<comment type="caution">
    <text evidence="1">The sequence shown here is derived from an EMBL/GenBank/DDBJ whole genome shotgun (WGS) entry which is preliminary data.</text>
</comment>
<proteinExistence type="predicted"/>
<evidence type="ECO:0008006" key="3">
    <source>
        <dbReference type="Google" id="ProtNLM"/>
    </source>
</evidence>
<protein>
    <recommendedName>
        <fullName evidence="3">Reverse transcriptase domain-containing protein</fullName>
    </recommendedName>
</protein>
<keyword evidence="2" id="KW-1185">Reference proteome</keyword>
<evidence type="ECO:0000313" key="2">
    <source>
        <dbReference type="Proteomes" id="UP000315295"/>
    </source>
</evidence>
<dbReference type="InterPro" id="IPR052343">
    <property type="entry name" value="Retrotransposon-Effector_Assoc"/>
</dbReference>
<dbReference type="STRING" id="106549.A0A540KE95"/>